<dbReference type="Proteomes" id="UP000218327">
    <property type="component" value="Unassembled WGS sequence"/>
</dbReference>
<dbReference type="Pfam" id="PF07661">
    <property type="entry name" value="MORN_2"/>
    <property type="match status" value="1"/>
</dbReference>
<name>A0A2A5AVT6_9GAMM</name>
<feature type="signal peptide" evidence="1">
    <location>
        <begin position="1"/>
        <end position="21"/>
    </location>
</feature>
<evidence type="ECO:0000313" key="3">
    <source>
        <dbReference type="Proteomes" id="UP000218327"/>
    </source>
</evidence>
<evidence type="ECO:0000313" key="2">
    <source>
        <dbReference type="EMBL" id="PCJ23230.1"/>
    </source>
</evidence>
<dbReference type="InterPro" id="IPR011652">
    <property type="entry name" value="MORN_2"/>
</dbReference>
<evidence type="ECO:0000256" key="1">
    <source>
        <dbReference type="SAM" id="SignalP"/>
    </source>
</evidence>
<gene>
    <name evidence="2" type="ORF">COA96_12215</name>
</gene>
<feature type="chain" id="PRO_5012992099" evidence="1">
    <location>
        <begin position="22"/>
        <end position="269"/>
    </location>
</feature>
<accession>A0A2A5AVT6</accession>
<sequence>MKITQLLAITALLSFSSISLAREGSANVSSACASVEFMAKMVALNTMLPADYDDVAEMIDTQDNLAQMNLLICQPVILTGYRRGNTYYNNGSLASNDLYHKAWYFPNGQLFMAEPGEDTTMYYPNGRIMAYHWTHSDQAIFWPNGNLATNYFRAFDETWYYPDGKIISYEAGYKGGRWFYPFQRLDGGIGQEVISSNWGDEDDNFTFLNFREDGSLFTSRERIRRKLIFDDIDLLDVPGVLLIITRLYQASDSAKQFAPADVNITGAPY</sequence>
<reference evidence="3" key="1">
    <citation type="submission" date="2017-08" db="EMBL/GenBank/DDBJ databases">
        <title>A dynamic microbial community with high functional redundancy inhabits the cold, oxic subseafloor aquifer.</title>
        <authorList>
            <person name="Tully B.J."/>
            <person name="Wheat C.G."/>
            <person name="Glazer B.T."/>
            <person name="Huber J.A."/>
        </authorList>
    </citation>
    <scope>NUCLEOTIDE SEQUENCE [LARGE SCALE GENOMIC DNA]</scope>
</reference>
<organism evidence="2 3">
    <name type="scientific">SAR86 cluster bacterium</name>
    <dbReference type="NCBI Taxonomy" id="2030880"/>
    <lineage>
        <taxon>Bacteria</taxon>
        <taxon>Pseudomonadati</taxon>
        <taxon>Pseudomonadota</taxon>
        <taxon>Gammaproteobacteria</taxon>
        <taxon>SAR86 cluster</taxon>
    </lineage>
</organism>
<dbReference type="AlphaFoldDB" id="A0A2A5AVT6"/>
<protein>
    <submittedName>
        <fullName evidence="2">Uncharacterized protein</fullName>
    </submittedName>
</protein>
<proteinExistence type="predicted"/>
<comment type="caution">
    <text evidence="2">The sequence shown here is derived from an EMBL/GenBank/DDBJ whole genome shotgun (WGS) entry which is preliminary data.</text>
</comment>
<dbReference type="EMBL" id="NVVJ01000042">
    <property type="protein sequence ID" value="PCJ23230.1"/>
    <property type="molecule type" value="Genomic_DNA"/>
</dbReference>
<keyword evidence="1" id="KW-0732">Signal</keyword>